<dbReference type="InParanoid" id="A0A165I5F8"/>
<dbReference type="Proteomes" id="UP000077266">
    <property type="component" value="Unassembled WGS sequence"/>
</dbReference>
<keyword evidence="2" id="KW-1185">Reference proteome</keyword>
<accession>A0A165I5F8</accession>
<protein>
    <recommendedName>
        <fullName evidence="3">F-box domain-containing protein</fullName>
    </recommendedName>
</protein>
<name>A0A165I5F8_EXIGL</name>
<evidence type="ECO:0000313" key="2">
    <source>
        <dbReference type="Proteomes" id="UP000077266"/>
    </source>
</evidence>
<sequence length="390" mass="44163">MEIVEWAALDPYRGGVFHSDQRTLLACSLVSRLWRTHAQRILFRKVRIKATDDELLFKSAFDSFIATLVSLHVRKSTLPLEVTALSLGCQSAYFATTTDLSSVPNALRLLPRLRALHITLLAPDLEIPDLFSFDDTQMRCLRAVACTKTITHLSMRSHISDPLILQQLLATLPHIRTLTLEAPRHSTTYAKPIELPALRTLVIDAAISRKCLAYLYSCTMPSLRSLSLATLNDLARVHAHFMPYVRDLAVFDAAWDASESDLYDCIIDLPKLERVVLGFDVPRDLLDRLPSGITSFGFDPYVIGSVDDVLEWLEGRPFVRTVGIVFHPELDDERETPARARVKRFCADTDRRLVELYRMHHEELPDVVLTPRSDTMTPECTTPRAQCTPR</sequence>
<proteinExistence type="predicted"/>
<dbReference type="AlphaFoldDB" id="A0A165I5F8"/>
<dbReference type="OrthoDB" id="3240611at2759"/>
<reference evidence="1 2" key="1">
    <citation type="journal article" date="2016" name="Mol. Biol. Evol.">
        <title>Comparative Genomics of Early-Diverging Mushroom-Forming Fungi Provides Insights into the Origins of Lignocellulose Decay Capabilities.</title>
        <authorList>
            <person name="Nagy L.G."/>
            <person name="Riley R."/>
            <person name="Tritt A."/>
            <person name="Adam C."/>
            <person name="Daum C."/>
            <person name="Floudas D."/>
            <person name="Sun H."/>
            <person name="Yadav J.S."/>
            <person name="Pangilinan J."/>
            <person name="Larsson K.H."/>
            <person name="Matsuura K."/>
            <person name="Barry K."/>
            <person name="Labutti K."/>
            <person name="Kuo R."/>
            <person name="Ohm R.A."/>
            <person name="Bhattacharya S.S."/>
            <person name="Shirouzu T."/>
            <person name="Yoshinaga Y."/>
            <person name="Martin F.M."/>
            <person name="Grigoriev I.V."/>
            <person name="Hibbett D.S."/>
        </authorList>
    </citation>
    <scope>NUCLEOTIDE SEQUENCE [LARGE SCALE GENOMIC DNA]</scope>
    <source>
        <strain evidence="1 2">HHB12029</strain>
    </source>
</reference>
<dbReference type="InterPro" id="IPR032675">
    <property type="entry name" value="LRR_dom_sf"/>
</dbReference>
<dbReference type="EMBL" id="KV425999">
    <property type="protein sequence ID" value="KZV92925.1"/>
    <property type="molecule type" value="Genomic_DNA"/>
</dbReference>
<dbReference type="SUPFAM" id="SSF52047">
    <property type="entry name" value="RNI-like"/>
    <property type="match status" value="1"/>
</dbReference>
<evidence type="ECO:0008006" key="3">
    <source>
        <dbReference type="Google" id="ProtNLM"/>
    </source>
</evidence>
<evidence type="ECO:0000313" key="1">
    <source>
        <dbReference type="EMBL" id="KZV92925.1"/>
    </source>
</evidence>
<dbReference type="Gene3D" id="3.80.10.10">
    <property type="entry name" value="Ribonuclease Inhibitor"/>
    <property type="match status" value="1"/>
</dbReference>
<organism evidence="1 2">
    <name type="scientific">Exidia glandulosa HHB12029</name>
    <dbReference type="NCBI Taxonomy" id="1314781"/>
    <lineage>
        <taxon>Eukaryota</taxon>
        <taxon>Fungi</taxon>
        <taxon>Dikarya</taxon>
        <taxon>Basidiomycota</taxon>
        <taxon>Agaricomycotina</taxon>
        <taxon>Agaricomycetes</taxon>
        <taxon>Auriculariales</taxon>
        <taxon>Exidiaceae</taxon>
        <taxon>Exidia</taxon>
    </lineage>
</organism>
<gene>
    <name evidence="1" type="ORF">EXIGLDRAFT_717776</name>
</gene>